<dbReference type="GO" id="GO:0051287">
    <property type="term" value="F:NAD binding"/>
    <property type="evidence" value="ECO:0007669"/>
    <property type="project" value="UniProtKB-UniRule"/>
</dbReference>
<dbReference type="GO" id="GO:0016726">
    <property type="term" value="F:oxidoreductase activity, acting on CH or CH2 groups, NAD or NADP as acceptor"/>
    <property type="evidence" value="ECO:0007669"/>
    <property type="project" value="UniProtKB-UniRule"/>
</dbReference>
<dbReference type="EMBL" id="CP009502">
    <property type="protein sequence ID" value="AKB15938.1"/>
    <property type="molecule type" value="Genomic_DNA"/>
</dbReference>
<dbReference type="PANTHER" id="PTHR20836">
    <property type="entry name" value="DIHYDRODIPICOLINATE REDUCTASE"/>
    <property type="match status" value="1"/>
</dbReference>
<comment type="catalytic activity">
    <reaction evidence="12 13">
        <text>(S)-2,3,4,5-tetrahydrodipicolinate + NAD(+) + H2O = (2S,4S)-4-hydroxy-2,3,4,5-tetrahydrodipicolinate + NADH + H(+)</text>
        <dbReference type="Rhea" id="RHEA:35323"/>
        <dbReference type="ChEBI" id="CHEBI:15377"/>
        <dbReference type="ChEBI" id="CHEBI:15378"/>
        <dbReference type="ChEBI" id="CHEBI:16845"/>
        <dbReference type="ChEBI" id="CHEBI:57540"/>
        <dbReference type="ChEBI" id="CHEBI:57945"/>
        <dbReference type="ChEBI" id="CHEBI:67139"/>
        <dbReference type="EC" id="1.17.1.8"/>
    </reaction>
</comment>
<evidence type="ECO:0000313" key="17">
    <source>
        <dbReference type="Proteomes" id="UP000056925"/>
    </source>
</evidence>
<protein>
    <recommendedName>
        <fullName evidence="10 13">4-hydroxy-tetrahydrodipicolinate reductase</fullName>
        <shortName evidence="13">HTPA reductase</shortName>
        <ecNumber evidence="10 13">1.17.1.8</ecNumber>
    </recommendedName>
</protein>
<dbReference type="CDD" id="cd02274">
    <property type="entry name" value="DHDPR_N"/>
    <property type="match status" value="1"/>
</dbReference>
<dbReference type="Gene3D" id="3.30.360.10">
    <property type="entry name" value="Dihydrodipicolinate Reductase, domain 2"/>
    <property type="match status" value="1"/>
</dbReference>
<dbReference type="KEGG" id="mthe:MSTHC_1620"/>
<dbReference type="Pfam" id="PF01113">
    <property type="entry name" value="DapB_N"/>
    <property type="match status" value="1"/>
</dbReference>
<dbReference type="GO" id="GO:0005737">
    <property type="term" value="C:cytoplasm"/>
    <property type="evidence" value="ECO:0007669"/>
    <property type="project" value="UniProtKB-SubCell"/>
</dbReference>
<dbReference type="PROSITE" id="PS01298">
    <property type="entry name" value="DAPB"/>
    <property type="match status" value="1"/>
</dbReference>
<evidence type="ECO:0000256" key="12">
    <source>
        <dbReference type="ARBA" id="ARBA00049396"/>
    </source>
</evidence>
<dbReference type="PANTHER" id="PTHR20836:SF0">
    <property type="entry name" value="4-HYDROXY-TETRAHYDRODIPICOLINATE REDUCTASE 1, CHLOROPLASTIC-RELATED"/>
    <property type="match status" value="1"/>
</dbReference>
<organism evidence="16 17">
    <name type="scientific">Methanosarcina thermophila CHTI-55</name>
    <dbReference type="NCBI Taxonomy" id="1434121"/>
    <lineage>
        <taxon>Archaea</taxon>
        <taxon>Methanobacteriati</taxon>
        <taxon>Methanobacteriota</taxon>
        <taxon>Stenosarchaea group</taxon>
        <taxon>Methanomicrobia</taxon>
        <taxon>Methanosarcinales</taxon>
        <taxon>Methanosarcinaceae</taxon>
        <taxon>Methanosarcina</taxon>
    </lineage>
</organism>
<reference evidence="16 17" key="1">
    <citation type="submission" date="2014-07" db="EMBL/GenBank/DDBJ databases">
        <title>Methanogenic archaea and the global carbon cycle.</title>
        <authorList>
            <person name="Henriksen J.R."/>
            <person name="Luke J."/>
            <person name="Reinhart S."/>
            <person name="Benedict M.N."/>
            <person name="Youngblut N.D."/>
            <person name="Metcalf M.E."/>
            <person name="Whitaker R.J."/>
            <person name="Metcalf W.W."/>
        </authorList>
    </citation>
    <scope>NUCLEOTIDE SEQUENCE [LARGE SCALE GENOMIC DNA]</scope>
    <source>
        <strain evidence="16 17">CHTI-55</strain>
    </source>
</reference>
<sequence>MINAAVLGACGRMGSLIVENITSHPDMQLVAAFDICNFGRDAGEFAHVGNLGVPISDVKDLEAVLKESKADVLIDFTAAGATAVNAPIAARTGVNLVIGTTGLTQEQRAIVDDAIQKAQVSAVISPNYSVGVNVFFKIIREAAKYLADYDIEIIEAHHNQKKDAPSGTALRAADVISEALGGKEYIYGREGIAPRGKEIGIHGVRAGDITGDHTVLFAGNSERIEIRHMAHSRQIFAKGAVRAAEWVCKQKPGIYSMDDVLGL</sequence>
<keyword evidence="8 13" id="KW-0457">Lysine biosynthesis</keyword>
<dbReference type="NCBIfam" id="TIGR00036">
    <property type="entry name" value="dapB"/>
    <property type="match status" value="1"/>
</dbReference>
<feature type="binding site" evidence="13">
    <location>
        <position position="34"/>
    </location>
    <ligand>
        <name>NAD(+)</name>
        <dbReference type="ChEBI" id="CHEBI:57540"/>
    </ligand>
</feature>
<evidence type="ECO:0000256" key="10">
    <source>
        <dbReference type="ARBA" id="ARBA00038983"/>
    </source>
</evidence>
<evidence type="ECO:0000259" key="14">
    <source>
        <dbReference type="Pfam" id="PF01113"/>
    </source>
</evidence>
<dbReference type="HAMAP" id="MF_00102">
    <property type="entry name" value="DapB"/>
    <property type="match status" value="1"/>
</dbReference>
<dbReference type="GO" id="GO:0019877">
    <property type="term" value="P:diaminopimelate biosynthetic process"/>
    <property type="evidence" value="ECO:0007669"/>
    <property type="project" value="UniProtKB-UniRule"/>
</dbReference>
<comment type="caution">
    <text evidence="13">Was originally thought to be a dihydrodipicolinate reductase (DHDPR), catalyzing the conversion of dihydrodipicolinate to tetrahydrodipicolinate. However, it was shown in E.coli that the substrate of the enzymatic reaction is not dihydrodipicolinate (DHDP) but in fact (2S,4S)-4-hydroxy-2,3,4,5-tetrahydrodipicolinic acid (HTPA), the product released by the DapA-catalyzed reaction.</text>
</comment>
<evidence type="ECO:0000256" key="13">
    <source>
        <dbReference type="HAMAP-Rule" id="MF_00102"/>
    </source>
</evidence>
<dbReference type="InterPro" id="IPR036291">
    <property type="entry name" value="NAD(P)-bd_dom_sf"/>
</dbReference>
<comment type="function">
    <text evidence="13">Catalyzes the conversion of 4-hydroxy-tetrahydrodipicolinate (HTPA) to tetrahydrodipicolinate.</text>
</comment>
<dbReference type="GO" id="GO:0009089">
    <property type="term" value="P:lysine biosynthetic process via diaminopimelate"/>
    <property type="evidence" value="ECO:0007669"/>
    <property type="project" value="UniProtKB-UniRule"/>
</dbReference>
<evidence type="ECO:0000313" key="16">
    <source>
        <dbReference type="EMBL" id="AKB15938.1"/>
    </source>
</evidence>
<feature type="binding site" evidence="13">
    <location>
        <begin position="125"/>
        <end position="128"/>
    </location>
    <ligand>
        <name>NAD(+)</name>
        <dbReference type="ChEBI" id="CHEBI:57540"/>
    </ligand>
</feature>
<proteinExistence type="inferred from homology"/>
<dbReference type="InterPro" id="IPR022664">
    <property type="entry name" value="DapB_N_CS"/>
</dbReference>
<dbReference type="FunFam" id="3.30.360.10:FF:000004">
    <property type="entry name" value="4-hydroxy-tetrahydrodipicolinate reductase"/>
    <property type="match status" value="1"/>
</dbReference>
<accession>A0A0E3KRH3</accession>
<dbReference type="PIRSF" id="PIRSF000161">
    <property type="entry name" value="DHPR"/>
    <property type="match status" value="1"/>
</dbReference>
<evidence type="ECO:0000259" key="15">
    <source>
        <dbReference type="Pfam" id="PF05173"/>
    </source>
</evidence>
<feature type="domain" description="Dihydrodipicolinate reductase C-terminal" evidence="15">
    <location>
        <begin position="131"/>
        <end position="261"/>
    </location>
</feature>
<feature type="active site" description="Proton donor" evidence="13">
    <location>
        <position position="161"/>
    </location>
</feature>
<gene>
    <name evidence="13" type="primary">dapB</name>
    <name evidence="16" type="ORF">MSTHC_1620</name>
</gene>
<dbReference type="GO" id="GO:0050661">
    <property type="term" value="F:NADP binding"/>
    <property type="evidence" value="ECO:0007669"/>
    <property type="project" value="UniProtKB-UniRule"/>
</dbReference>
<feature type="active site" description="Proton donor/acceptor" evidence="13">
    <location>
        <position position="157"/>
    </location>
</feature>
<dbReference type="SUPFAM" id="SSF55347">
    <property type="entry name" value="Glyceraldehyde-3-phosphate dehydrogenase-like, C-terminal domain"/>
    <property type="match status" value="1"/>
</dbReference>
<evidence type="ECO:0000256" key="5">
    <source>
        <dbReference type="ARBA" id="ARBA00022915"/>
    </source>
</evidence>
<dbReference type="RefSeq" id="WP_048167452.1">
    <property type="nucleotide sequence ID" value="NZ_CP009502.1"/>
</dbReference>
<comment type="subunit">
    <text evidence="13">Homotetramer.</text>
</comment>
<evidence type="ECO:0000256" key="3">
    <source>
        <dbReference type="ARBA" id="ARBA00022605"/>
    </source>
</evidence>
<feature type="binding site" evidence="13">
    <location>
        <position position="158"/>
    </location>
    <ligand>
        <name>(S)-2,3,4,5-tetrahydrodipicolinate</name>
        <dbReference type="ChEBI" id="CHEBI:16845"/>
    </ligand>
</feature>
<evidence type="ECO:0000256" key="8">
    <source>
        <dbReference type="ARBA" id="ARBA00023154"/>
    </source>
</evidence>
<keyword evidence="5 13" id="KW-0220">Diaminopimelate biosynthesis</keyword>
<evidence type="ECO:0000256" key="7">
    <source>
        <dbReference type="ARBA" id="ARBA00023027"/>
    </source>
</evidence>
<dbReference type="Gene3D" id="3.40.50.720">
    <property type="entry name" value="NAD(P)-binding Rossmann-like Domain"/>
    <property type="match status" value="1"/>
</dbReference>
<feature type="binding site" evidence="13">
    <location>
        <begin position="167"/>
        <end position="168"/>
    </location>
    <ligand>
        <name>(S)-2,3,4,5-tetrahydrodipicolinate</name>
        <dbReference type="ChEBI" id="CHEBI:16845"/>
    </ligand>
</feature>
<name>A0A0E3KRH3_METTE</name>
<evidence type="ECO:0000256" key="4">
    <source>
        <dbReference type="ARBA" id="ARBA00022857"/>
    </source>
</evidence>
<dbReference type="SUPFAM" id="SSF51735">
    <property type="entry name" value="NAD(P)-binding Rossmann-fold domains"/>
    <property type="match status" value="1"/>
</dbReference>
<feature type="domain" description="Dihydrodipicolinate reductase N-terminal" evidence="14">
    <location>
        <begin position="3"/>
        <end position="128"/>
    </location>
</feature>
<evidence type="ECO:0000256" key="9">
    <source>
        <dbReference type="ARBA" id="ARBA00037922"/>
    </source>
</evidence>
<dbReference type="Pfam" id="PF05173">
    <property type="entry name" value="DapB_C"/>
    <property type="match status" value="1"/>
</dbReference>
<comment type="catalytic activity">
    <reaction evidence="11 13">
        <text>(S)-2,3,4,5-tetrahydrodipicolinate + NADP(+) + H2O = (2S,4S)-4-hydroxy-2,3,4,5-tetrahydrodipicolinate + NADPH + H(+)</text>
        <dbReference type="Rhea" id="RHEA:35331"/>
        <dbReference type="ChEBI" id="CHEBI:15377"/>
        <dbReference type="ChEBI" id="CHEBI:15378"/>
        <dbReference type="ChEBI" id="CHEBI:16845"/>
        <dbReference type="ChEBI" id="CHEBI:57783"/>
        <dbReference type="ChEBI" id="CHEBI:58349"/>
        <dbReference type="ChEBI" id="CHEBI:67139"/>
        <dbReference type="EC" id="1.17.1.8"/>
    </reaction>
</comment>
<feature type="binding site" evidence="13">
    <location>
        <begin position="99"/>
        <end position="101"/>
    </location>
    <ligand>
        <name>NAD(+)</name>
        <dbReference type="ChEBI" id="CHEBI:57540"/>
    </ligand>
</feature>
<evidence type="ECO:0000256" key="2">
    <source>
        <dbReference type="ARBA" id="ARBA00022490"/>
    </source>
</evidence>
<dbReference type="HOGENOM" id="CLU_047479_2_1_2"/>
<dbReference type="PATRIC" id="fig|1434121.4.peg.1991"/>
<dbReference type="AlphaFoldDB" id="A0A0E3KRH3"/>
<dbReference type="UniPathway" id="UPA00034">
    <property type="reaction ID" value="UER00018"/>
</dbReference>
<dbReference type="InterPro" id="IPR000846">
    <property type="entry name" value="DapB_N"/>
</dbReference>
<evidence type="ECO:0000256" key="11">
    <source>
        <dbReference type="ARBA" id="ARBA00049080"/>
    </source>
</evidence>
<dbReference type="InterPro" id="IPR022663">
    <property type="entry name" value="DapB_C"/>
</dbReference>
<dbReference type="Proteomes" id="UP000056925">
    <property type="component" value="Chromosome"/>
</dbReference>
<keyword evidence="3 13" id="KW-0028">Amino-acid biosynthesis</keyword>
<dbReference type="InterPro" id="IPR023940">
    <property type="entry name" value="DHDPR_bac"/>
</dbReference>
<feature type="binding site" evidence="13">
    <location>
        <position position="40"/>
    </location>
    <ligand>
        <name>NADP(+)</name>
        <dbReference type="ChEBI" id="CHEBI:58349"/>
    </ligand>
</feature>
<dbReference type="GeneID" id="41602974"/>
<dbReference type="GO" id="GO:0008839">
    <property type="term" value="F:4-hydroxy-tetrahydrodipicolinate reductase"/>
    <property type="evidence" value="ECO:0007669"/>
    <property type="project" value="UniProtKB-UniRule"/>
</dbReference>
<keyword evidence="6 13" id="KW-0560">Oxidoreductase</keyword>
<comment type="subcellular location">
    <subcellularLocation>
        <location evidence="13">Cytoplasm</location>
    </subcellularLocation>
</comment>
<comment type="similarity">
    <text evidence="1 13">Belongs to the DapB family.</text>
</comment>
<comment type="pathway">
    <text evidence="9 13">Amino-acid biosynthesis; L-lysine biosynthesis via DAP pathway; (S)-tetrahydrodipicolinate from L-aspartate: step 4/4.</text>
</comment>
<keyword evidence="4 13" id="KW-0521">NADP</keyword>
<dbReference type="EC" id="1.17.1.8" evidence="10 13"/>
<keyword evidence="2 13" id="KW-0963">Cytoplasm</keyword>
<evidence type="ECO:0000256" key="1">
    <source>
        <dbReference type="ARBA" id="ARBA00006642"/>
    </source>
</evidence>
<evidence type="ECO:0000256" key="6">
    <source>
        <dbReference type="ARBA" id="ARBA00023002"/>
    </source>
</evidence>
<keyword evidence="7 13" id="KW-0520">NAD</keyword>
<feature type="binding site" evidence="13">
    <location>
        <begin position="8"/>
        <end position="13"/>
    </location>
    <ligand>
        <name>NAD(+)</name>
        <dbReference type="ChEBI" id="CHEBI:57540"/>
    </ligand>
</feature>